<evidence type="ECO:0000256" key="6">
    <source>
        <dbReference type="ARBA" id="ARBA00022438"/>
    </source>
</evidence>
<feature type="domain" description="Aminopeptidase N-like N-terminal" evidence="14">
    <location>
        <begin position="34"/>
        <end position="195"/>
    </location>
</feature>
<name>A0ABN1MFN4_9FLAO</name>
<evidence type="ECO:0000256" key="12">
    <source>
        <dbReference type="SAM" id="SignalP"/>
    </source>
</evidence>
<dbReference type="Proteomes" id="UP001500507">
    <property type="component" value="Unassembled WGS sequence"/>
</dbReference>
<feature type="chain" id="PRO_5047513241" description="Aminopeptidase N" evidence="12">
    <location>
        <begin position="20"/>
        <end position="696"/>
    </location>
</feature>
<evidence type="ECO:0000259" key="14">
    <source>
        <dbReference type="Pfam" id="PF17900"/>
    </source>
</evidence>
<evidence type="ECO:0000256" key="3">
    <source>
        <dbReference type="ARBA" id="ARBA00010136"/>
    </source>
</evidence>
<keyword evidence="10" id="KW-0862">Zinc</keyword>
<evidence type="ECO:0000256" key="11">
    <source>
        <dbReference type="ARBA" id="ARBA00023049"/>
    </source>
</evidence>
<accession>A0ABN1MFN4</accession>
<dbReference type="InterPro" id="IPR014782">
    <property type="entry name" value="Peptidase_M1_dom"/>
</dbReference>
<dbReference type="InterPro" id="IPR042097">
    <property type="entry name" value="Aminopeptidase_N-like_N_sf"/>
</dbReference>
<dbReference type="EC" id="3.4.11.2" evidence="4"/>
<dbReference type="EMBL" id="BAAAFG010000012">
    <property type="protein sequence ID" value="GAA0871969.1"/>
    <property type="molecule type" value="Genomic_DNA"/>
</dbReference>
<keyword evidence="16" id="KW-1185">Reference proteome</keyword>
<dbReference type="InterPro" id="IPR050344">
    <property type="entry name" value="Peptidase_M1_aminopeptidases"/>
</dbReference>
<comment type="caution">
    <text evidence="15">The sequence shown here is derived from an EMBL/GenBank/DDBJ whole genome shotgun (WGS) entry which is preliminary data.</text>
</comment>
<gene>
    <name evidence="15" type="ORF">GCM10009117_11150</name>
</gene>
<dbReference type="SUPFAM" id="SSF63737">
    <property type="entry name" value="Leukotriene A4 hydrolase N-terminal domain"/>
    <property type="match status" value="1"/>
</dbReference>
<evidence type="ECO:0000259" key="13">
    <source>
        <dbReference type="Pfam" id="PF01433"/>
    </source>
</evidence>
<comment type="similarity">
    <text evidence="3">Belongs to the peptidase M1 family.</text>
</comment>
<dbReference type="Gene3D" id="2.60.40.1730">
    <property type="entry name" value="tricorn interacting facor f3 domain"/>
    <property type="match status" value="1"/>
</dbReference>
<keyword evidence="11" id="KW-0482">Metalloprotease</keyword>
<keyword evidence="12" id="KW-0732">Signal</keyword>
<protein>
    <recommendedName>
        <fullName evidence="5">Aminopeptidase N</fullName>
        <ecNumber evidence="4">3.4.11.2</ecNumber>
    </recommendedName>
</protein>
<evidence type="ECO:0000256" key="5">
    <source>
        <dbReference type="ARBA" id="ARBA00015611"/>
    </source>
</evidence>
<comment type="cofactor">
    <cofactor evidence="2">
        <name>Zn(2+)</name>
        <dbReference type="ChEBI" id="CHEBI:29105"/>
    </cofactor>
</comment>
<dbReference type="RefSeq" id="WP_343764784.1">
    <property type="nucleotide sequence ID" value="NZ_BAAAFG010000012.1"/>
</dbReference>
<proteinExistence type="inferred from homology"/>
<dbReference type="Gene3D" id="1.10.390.10">
    <property type="entry name" value="Neutral Protease Domain 2"/>
    <property type="match status" value="1"/>
</dbReference>
<dbReference type="Pfam" id="PF01433">
    <property type="entry name" value="Peptidase_M1"/>
    <property type="match status" value="1"/>
</dbReference>
<feature type="signal peptide" evidence="12">
    <location>
        <begin position="1"/>
        <end position="19"/>
    </location>
</feature>
<evidence type="ECO:0000256" key="8">
    <source>
        <dbReference type="ARBA" id="ARBA00022723"/>
    </source>
</evidence>
<reference evidence="15 16" key="1">
    <citation type="journal article" date="2019" name="Int. J. Syst. Evol. Microbiol.">
        <title>The Global Catalogue of Microorganisms (GCM) 10K type strain sequencing project: providing services to taxonomists for standard genome sequencing and annotation.</title>
        <authorList>
            <consortium name="The Broad Institute Genomics Platform"/>
            <consortium name="The Broad Institute Genome Sequencing Center for Infectious Disease"/>
            <person name="Wu L."/>
            <person name="Ma J."/>
        </authorList>
    </citation>
    <scope>NUCLEOTIDE SEQUENCE [LARGE SCALE GENOMIC DNA]</scope>
    <source>
        <strain evidence="15 16">JCM 16082</strain>
    </source>
</reference>
<sequence>MVYKLFILLFFSFFGKGIAQQQALVDFQRIDAYLTLSDTTNHVSGRVSATFEIKKAIDSVYLNAKNITVYELSSSPSEENSYTLSYDQEHLIFKGDFQPEKAYTVDFTYSAKPVKALYHVTTTLGDQVWSQGQGKYTSNWLPSIDDMNDKIEFDLKFTAPKGFELVANGLLTEKSVHGDMIIWDFDMTHPMSSYLVAVAMGDYAAKEEQSASGVPMKFYYYPQDSSKVNATYRHSKRMFDFLEEEIGVAYPWKTYAQVPVKDFLYAGMENTSVTIFSDAFVVDEIGFNDQNYVNVNAHELAHQWFGDLVTETSGTHHWLHEGFASYYALLAEREIFGDDYYYFKLYESAERLKALSDQGKGEALLNPKASSLTFYEKGAWALHMLRERVGDEPFKKGVKNYLEKHAFKNVTTSDFLSEVENTSGMPLQLFREDWLEQSAFQGYAAVNSLKKSAFMQRLFELIALREKGIDAKRTAIEKTFAFPVNTYLAQEAVNQLSEFEAEAVLELYEKALATNDLYVRQAVAKMMNTIPEVFRKKFETLLNDESYVTQEAAFFRLWEQFPANRVTYFETMQGKVGLPNHNLELLWHALHLASDYKNVEKPAVLAHLQSFTAPEYAYQIRTEAFSYLYQFNQFSDQNLLDLAQASTHHVWRFRKDARRLMGLLVEDEEYQNRYKSLYDGMAAEERAYVTKTLAEL</sequence>
<dbReference type="SUPFAM" id="SSF48371">
    <property type="entry name" value="ARM repeat"/>
    <property type="match status" value="1"/>
</dbReference>
<evidence type="ECO:0000256" key="1">
    <source>
        <dbReference type="ARBA" id="ARBA00000098"/>
    </source>
</evidence>
<evidence type="ECO:0000256" key="10">
    <source>
        <dbReference type="ARBA" id="ARBA00022833"/>
    </source>
</evidence>
<organism evidence="15 16">
    <name type="scientific">Gangjinia marincola</name>
    <dbReference type="NCBI Taxonomy" id="578463"/>
    <lineage>
        <taxon>Bacteria</taxon>
        <taxon>Pseudomonadati</taxon>
        <taxon>Bacteroidota</taxon>
        <taxon>Flavobacteriia</taxon>
        <taxon>Flavobacteriales</taxon>
        <taxon>Flavobacteriaceae</taxon>
        <taxon>Gangjinia</taxon>
    </lineage>
</organism>
<dbReference type="PANTHER" id="PTHR11533:SF174">
    <property type="entry name" value="PUROMYCIN-SENSITIVE AMINOPEPTIDASE-RELATED"/>
    <property type="match status" value="1"/>
</dbReference>
<dbReference type="Pfam" id="PF17900">
    <property type="entry name" value="Peptidase_M1_N"/>
    <property type="match status" value="1"/>
</dbReference>
<dbReference type="PRINTS" id="PR00756">
    <property type="entry name" value="ALADIPTASE"/>
</dbReference>
<evidence type="ECO:0000256" key="9">
    <source>
        <dbReference type="ARBA" id="ARBA00022801"/>
    </source>
</evidence>
<keyword evidence="6" id="KW-0031">Aminopeptidase</keyword>
<evidence type="ECO:0000256" key="4">
    <source>
        <dbReference type="ARBA" id="ARBA00012564"/>
    </source>
</evidence>
<dbReference type="InterPro" id="IPR001930">
    <property type="entry name" value="Peptidase_M1"/>
</dbReference>
<feature type="domain" description="Peptidase M1 membrane alanine aminopeptidase" evidence="13">
    <location>
        <begin position="233"/>
        <end position="434"/>
    </location>
</feature>
<evidence type="ECO:0000256" key="7">
    <source>
        <dbReference type="ARBA" id="ARBA00022670"/>
    </source>
</evidence>
<evidence type="ECO:0000256" key="2">
    <source>
        <dbReference type="ARBA" id="ARBA00001947"/>
    </source>
</evidence>
<comment type="catalytic activity">
    <reaction evidence="1">
        <text>Release of an N-terminal amino acid, Xaa-|-Yaa- from a peptide, amide or arylamide. Xaa is preferably Ala, but may be most amino acids including Pro (slow action). When a terminal hydrophobic residue is followed by a prolyl residue, the two may be released as an intact Xaa-Pro dipeptide.</text>
        <dbReference type="EC" id="3.4.11.2"/>
    </reaction>
</comment>
<keyword evidence="7" id="KW-0645">Protease</keyword>
<dbReference type="CDD" id="cd09603">
    <property type="entry name" value="M1_APN_like"/>
    <property type="match status" value="1"/>
</dbReference>
<dbReference type="SUPFAM" id="SSF55486">
    <property type="entry name" value="Metalloproteases ('zincins'), catalytic domain"/>
    <property type="match status" value="1"/>
</dbReference>
<evidence type="ECO:0000313" key="15">
    <source>
        <dbReference type="EMBL" id="GAA0871969.1"/>
    </source>
</evidence>
<dbReference type="InterPro" id="IPR016024">
    <property type="entry name" value="ARM-type_fold"/>
</dbReference>
<dbReference type="InterPro" id="IPR045357">
    <property type="entry name" value="Aminopeptidase_N-like_N"/>
</dbReference>
<dbReference type="InterPro" id="IPR027268">
    <property type="entry name" value="Peptidase_M4/M1_CTD_sf"/>
</dbReference>
<keyword evidence="9" id="KW-0378">Hydrolase</keyword>
<keyword evidence="8" id="KW-0479">Metal-binding</keyword>
<evidence type="ECO:0000313" key="16">
    <source>
        <dbReference type="Proteomes" id="UP001500507"/>
    </source>
</evidence>
<dbReference type="PANTHER" id="PTHR11533">
    <property type="entry name" value="PROTEASE M1 ZINC METALLOPROTEASE"/>
    <property type="match status" value="1"/>
</dbReference>